<dbReference type="Gene3D" id="1.50.10.10">
    <property type="match status" value="1"/>
</dbReference>
<dbReference type="InterPro" id="IPR011013">
    <property type="entry name" value="Gal_mutarotase_sf_dom"/>
</dbReference>
<keyword evidence="1" id="KW-0328">Glycosyltransferase</keyword>
<dbReference type="GO" id="GO:0030246">
    <property type="term" value="F:carbohydrate binding"/>
    <property type="evidence" value="ECO:0007669"/>
    <property type="project" value="InterPro"/>
</dbReference>
<dbReference type="InterPro" id="IPR012341">
    <property type="entry name" value="6hp_glycosidase-like_sf"/>
</dbReference>
<dbReference type="InterPro" id="IPR052047">
    <property type="entry name" value="GH94_Enzymes"/>
</dbReference>
<feature type="domain" description="Glycosyl hydrolase 94 catalytic" evidence="6">
    <location>
        <begin position="2244"/>
        <end position="2668"/>
    </location>
</feature>
<dbReference type="SUPFAM" id="SSF48208">
    <property type="entry name" value="Six-hairpin glycosidases"/>
    <property type="match status" value="1"/>
</dbReference>
<dbReference type="InterPro" id="IPR019282">
    <property type="entry name" value="Glycoamylase-like_cons_dom"/>
</dbReference>
<evidence type="ECO:0000313" key="8">
    <source>
        <dbReference type="Proteomes" id="UP000031307"/>
    </source>
</evidence>
<dbReference type="EMBL" id="JSAM01000047">
    <property type="protein sequence ID" value="KIA78032.1"/>
    <property type="molecule type" value="Genomic_DNA"/>
</dbReference>
<comment type="caution">
    <text evidence="7">The sequence shown here is derived from an EMBL/GenBank/DDBJ whole genome shotgun (WGS) entry which is preliminary data.</text>
</comment>
<dbReference type="Gene3D" id="1.50.10.140">
    <property type="match status" value="2"/>
</dbReference>
<evidence type="ECO:0000259" key="6">
    <source>
        <dbReference type="Pfam" id="PF17167"/>
    </source>
</evidence>
<dbReference type="CDD" id="cd11756">
    <property type="entry name" value="GH94N_ChvB_NdvB_1_like"/>
    <property type="match status" value="1"/>
</dbReference>
<feature type="domain" description="Glycoamylase-like" evidence="5">
    <location>
        <begin position="1201"/>
        <end position="1416"/>
    </location>
</feature>
<feature type="transmembrane region" description="Helical" evidence="3">
    <location>
        <begin position="269"/>
        <end position="289"/>
    </location>
</feature>
<reference evidence="7 8" key="1">
    <citation type="journal article" date="2014" name="Mol. Biol. Evol.">
        <title>Massive expansion of Ubiquitination-related gene families within the Chlamydiae.</title>
        <authorList>
            <person name="Domman D."/>
            <person name="Collingro A."/>
            <person name="Lagkouvardos I."/>
            <person name="Gehre L."/>
            <person name="Weinmaier T."/>
            <person name="Rattei T."/>
            <person name="Subtil A."/>
            <person name="Horn M."/>
        </authorList>
    </citation>
    <scope>NUCLEOTIDE SEQUENCE [LARGE SCALE GENOMIC DNA]</scope>
    <source>
        <strain evidence="7 8">OEW1</strain>
    </source>
</reference>
<dbReference type="PATRIC" id="fig|83552.4.peg.778"/>
<feature type="domain" description="Glycosyl hydrolase 94 supersandwich" evidence="4">
    <location>
        <begin position="1957"/>
        <end position="2230"/>
    </location>
</feature>
<evidence type="ECO:0000256" key="2">
    <source>
        <dbReference type="ARBA" id="ARBA00022679"/>
    </source>
</evidence>
<feature type="domain" description="Glycosyl hydrolase 94 supersandwich" evidence="4">
    <location>
        <begin position="1458"/>
        <end position="1732"/>
    </location>
</feature>
<dbReference type="Pfam" id="PF06165">
    <property type="entry name" value="GH94_b-supersand"/>
    <property type="match status" value="2"/>
</dbReference>
<dbReference type="Pfam" id="PF10091">
    <property type="entry name" value="Glycoamylase"/>
    <property type="match status" value="1"/>
</dbReference>
<dbReference type="Proteomes" id="UP000031307">
    <property type="component" value="Unassembled WGS sequence"/>
</dbReference>
<name>A0A0C1EA76_9BACT</name>
<evidence type="ECO:0000259" key="4">
    <source>
        <dbReference type="Pfam" id="PF06165"/>
    </source>
</evidence>
<keyword evidence="3" id="KW-0812">Transmembrane</keyword>
<dbReference type="InterPro" id="IPR033432">
    <property type="entry name" value="GH94_catalytic"/>
</dbReference>
<dbReference type="GO" id="GO:0016757">
    <property type="term" value="F:glycosyltransferase activity"/>
    <property type="evidence" value="ECO:0007669"/>
    <property type="project" value="UniProtKB-KW"/>
</dbReference>
<dbReference type="SMART" id="SM01068">
    <property type="entry name" value="CBM_X"/>
    <property type="match status" value="2"/>
</dbReference>
<gene>
    <name evidence="7" type="primary">ndvB</name>
    <name evidence="7" type="ORF">DB43_FC00010</name>
</gene>
<accession>A0A0C1EA76</accession>
<dbReference type="Pfam" id="PF17167">
    <property type="entry name" value="Glyco_hydro_94"/>
    <property type="match status" value="1"/>
</dbReference>
<dbReference type="SUPFAM" id="SSF74650">
    <property type="entry name" value="Galactose mutarotase-like"/>
    <property type="match status" value="2"/>
</dbReference>
<feature type="transmembrane region" description="Helical" evidence="3">
    <location>
        <begin position="694"/>
        <end position="713"/>
    </location>
</feature>
<dbReference type="GO" id="GO:0005975">
    <property type="term" value="P:carbohydrate metabolic process"/>
    <property type="evidence" value="ECO:0007669"/>
    <property type="project" value="InterPro"/>
</dbReference>
<evidence type="ECO:0000256" key="3">
    <source>
        <dbReference type="SAM" id="Phobius"/>
    </source>
</evidence>
<dbReference type="Gene3D" id="2.70.98.40">
    <property type="entry name" value="Glycoside hydrolase, family 65, N-terminal domain"/>
    <property type="match status" value="2"/>
</dbReference>
<evidence type="ECO:0000256" key="1">
    <source>
        <dbReference type="ARBA" id="ARBA00022676"/>
    </source>
</evidence>
<proteinExistence type="predicted"/>
<dbReference type="CDD" id="cd11753">
    <property type="entry name" value="GH94N_ChvB_NdvB_2_like"/>
    <property type="match status" value="1"/>
</dbReference>
<dbReference type="Gene3D" id="2.60.420.10">
    <property type="entry name" value="Maltose phosphorylase, domain 3"/>
    <property type="match status" value="1"/>
</dbReference>
<feature type="transmembrane region" description="Helical" evidence="3">
    <location>
        <begin position="785"/>
        <end position="806"/>
    </location>
</feature>
<evidence type="ECO:0000313" key="7">
    <source>
        <dbReference type="EMBL" id="KIA78032.1"/>
    </source>
</evidence>
<dbReference type="InterPro" id="IPR010383">
    <property type="entry name" value="Glyco_hydrolase_94_b-supersand"/>
</dbReference>
<dbReference type="InterPro" id="IPR037824">
    <property type="entry name" value="GH94N_2_NdvB"/>
</dbReference>
<dbReference type="PANTHER" id="PTHR37469:SF2">
    <property type="entry name" value="CELLOBIONIC ACID PHOSPHORYLASE"/>
    <property type="match status" value="1"/>
</dbReference>
<dbReference type="InterPro" id="IPR037018">
    <property type="entry name" value="GH65_N"/>
</dbReference>
<organism evidence="7 8">
    <name type="scientific">Parachlamydia acanthamoebae</name>
    <dbReference type="NCBI Taxonomy" id="83552"/>
    <lineage>
        <taxon>Bacteria</taxon>
        <taxon>Pseudomonadati</taxon>
        <taxon>Chlamydiota</taxon>
        <taxon>Chlamydiia</taxon>
        <taxon>Parachlamydiales</taxon>
        <taxon>Parachlamydiaceae</taxon>
        <taxon>Parachlamydia</taxon>
    </lineage>
</organism>
<dbReference type="InterPro" id="IPR008928">
    <property type="entry name" value="6-hairpin_glycosidase_sf"/>
</dbReference>
<dbReference type="PANTHER" id="PTHR37469">
    <property type="entry name" value="CELLOBIONIC ACID PHOSPHORYLASE-RELATED"/>
    <property type="match status" value="1"/>
</dbReference>
<keyword evidence="3" id="KW-1133">Transmembrane helix</keyword>
<protein>
    <submittedName>
        <fullName evidence="7">Protein NdvB</fullName>
    </submittedName>
</protein>
<keyword evidence="2" id="KW-0808">Transferase</keyword>
<evidence type="ECO:0000259" key="5">
    <source>
        <dbReference type="Pfam" id="PF10091"/>
    </source>
</evidence>
<feature type="transmembrane region" description="Helical" evidence="3">
    <location>
        <begin position="672"/>
        <end position="688"/>
    </location>
</feature>
<dbReference type="InterPro" id="IPR037820">
    <property type="entry name" value="GH94N_NdvB"/>
</dbReference>
<feature type="transmembrane region" description="Helical" evidence="3">
    <location>
        <begin position="301"/>
        <end position="326"/>
    </location>
</feature>
<keyword evidence="3" id="KW-0472">Membrane</keyword>
<sequence>MCHTGNRLTRENIIAFLTSFQKVQPLSIGELWAVPLMLRLRLIECLHALALNTEKYLRESELASFWGNRLLSVSRNDPSRLNSLLKDLEKEYPQPSLLFSEELLDHLYDEEKIIPTVKKWLQSLYSEPLTELIQQEQIKKTQEDVALSNSIVSLITLSQFSWQSIFETLSPIDAILSRDPLDVYSVMSFNTRDNYRHIIEMLARHSSFSESAIATRILELAENGKEDVTRHVGYYLVDKGRDIIEDEIHYHKPFAQKIRRFLKKHPTGSYLSALGLFTLLVEAGLIYLSQRAGATLTQSSLFALLALIPISEMSIQFINSLFSLILDPFVLPKMSYDIGIPEKYKTLVIVPIKVTSSKEIQDHFMHLEVNYLANSDPMLHYGLFVDLADAPERYLPEDDVIMECCLKGMEHLENKYGKGKFFLFSRQRIWSESEHAWIGGERKRGKLEWLNRYLIGDALPENILLTGSREALTNTRYVITLDADTQLPKEKAKQLIETISHPLNVVKLSDTGTILRGYTLIQPRVATNLSHLNETVFSHIFAEATAADPYTQAVSDVYQDLLHEGSYHGKGIYDVQAFHKLLKDRFPDEHVLSHDLLEGAYVRVAFASDIILYDSFPSNYFSWTKRQHRWIRGDWQIIDWLWSWVPDATVQKKKNILSAINRWKILDNLRRSLVPVCIVLLLVCAWLFSVQPGLWTALSTIVLFVPAISLCLCKLKSFLLSFKLTVRELGNALVRCLINLTLLPYQAYLSLDACLRVFYRRHFSHRHLLEWSVNNHAAPSAHRRFLWKLSIFSLLSLIVLVATFWIHPSAFFVALPFGLLWMLSPGIVAILDKSIHFEKGRRLTHSQQTFLRHIARKTWRYFDDFVGPQTHWLPPDNYQAALSVEVAQRTSPTNIGLWMVAVLSAYDLKYLTFDQVLDRLSSTLLNINKLEQYEGHLLNWYDTQTSQPLYPRYVSSVDSGNFLACLWTIEQGVLELLSAPLLPTSLFEGIKDNYELLSLENEAVEVIPFRNLLDKDLSDLSSIRQTIQAALDLLQQMREKQNPAQPESVYWFNQIEKQLTEWDSISKRYFNWVDVLNEPSEEQLVLIHPEAPEWRQNSLKAVPSLQSLASGDFPEELQNFVKILKQNQNLSKEHHEWLKKLHESMQTSQWLAGEKLEVAREILTDLEALSRNMNMGFLYNRERKLFTIGYHVDDCKLDSSYYDLLASEARIASLVSIAKGDIPLEHWWALGRPYGLVDGVRVLLSWGGTMFEYLMPLLFNKYYPHSLLGEGCKAAVACQIHYGKKRGIPWGISESAFSDIDSRKTYQYRSFGVPGLGFKRNLEEDLVVSPYSTGLALSVDPLSAIQNFEIMRNKDFRLLSTYGYYESIDFSRQHGPQGERGVIVYAYMAHHQSMSFIAINNLLNQDIIPDRFHANPYIMGVESLLYENPPVNPMITKKGYRAEIPISRLKPISTKPIMGVTESPHSVTPKVNLLSNNEYSVMFTNSGGGYSRWRDFDLTRWRSDITTDSWGYFCYIKDMDTGAMWSTAFHPTDVPGQSYSVNFKPDVVRIQRRDHNIGTLTEIAISPEDPAEVRLITLANFSSKSRQIELTSYMELVLAPHASDRSHPAFNKLFIQTEALPELSAIIAFRRLRSTDDPPIWMGHLVVCSHLMNDTVQYETDRCRFIGRGKHLQRPEALEGNLSNTVGTVLDPIFSLRARVFLEPSQRVQVSFITVVANTREAVIELIKKYSNLSSTHRAFEMAWTHAQLELRHLRIHQEDTQLFQKLAGRILYPHAQLRPPIDRLRKNILGQSHLWAHGISGDLPIVVISIDDVHEIDLVKQALTAHAFWRLRGLKVDLVILCEEATSYASPLLERLKILIRSQIYHADVDQPGGVFLRASDTFPEDELILLLSVARVNLIAARGSLRQQLVSPAPLPLTVPRLVPNQHVHEEPSRPLPFIELPYFNGLGGFTPDGREYVIYLGPGTVTPMPWINVMANSQFGTLVSETGLGSSWYGNSQTNRLTPWSNDPVLDPIADTLYIRDEQLGTFWTPTPSPIRELDAYRIRHGQGYTRFEHNSHGIEQDLLVFVPVDSDGGHPVRIQRLKLSNHSSHKRFLSVTSFTTWVLGTTREETQMHILTEWDPETQALLAYNHYNNDYGSHVAFASCTPIANSFTANRTEFLGRNHLASDPAALKRKGLSGFCGAAVDPCAALQVMVELAPGEEKELFFFIGYAPNTQSARDLILKCRDQNWIDNTFVKTQNYWDHLLGQVQVETPELFLNFTLNRWLLYQNLSCRIWGRSAFYQSSGAYGFRDQLQDVMALLNTDPQIAKQQILRAAAHQFIEGDVQHWWHPPANGGVRTRITDDLLWLPFVTAQYIRVTKDLSILDEVIPFLKGEILAPDQHEAYFVPEVSEETGTLFEHCRRAILKGITAGPHGLPLIGGGDWNDGMNRVGIYGKGESVWLAWFLIHVLNDFAEILTQIGQESTAESFTTQAERLAETVEAQAWDGNWYRRAYFDDGTPLGSQQNEEDQIDCLPQAWAVISGAGQTERISQAMLAVEEHLVREKERLVLLLTPPFDKTPLDPGYIKGYPPGVRENGGQYTHGSLWVPLAFARMGEADKAAKILRLMHPITHTPTAEDANRYKAEPYVLAGDVYFLENQIGRGGWSWYTGSCGWMYRIWLEEMLGFKLRGDKLTIQPCMPTTWESYKIYYRYKTTHYTIIIENPSHLKYYNLRIEIDGVLSQESEISLVDDGKAHEVKIILIEIK</sequence>